<dbReference type="RefSeq" id="WP_089378339.1">
    <property type="nucleotide sequence ID" value="NZ_FZNX01000003.1"/>
</dbReference>
<dbReference type="Proteomes" id="UP000198412">
    <property type="component" value="Unassembled WGS sequence"/>
</dbReference>
<reference evidence="5" key="1">
    <citation type="submission" date="2017-06" db="EMBL/GenBank/DDBJ databases">
        <authorList>
            <person name="Varghese N."/>
            <person name="Submissions S."/>
        </authorList>
    </citation>
    <scope>NUCLEOTIDE SEQUENCE [LARGE SCALE GENOMIC DNA]</scope>
    <source>
        <strain evidence="5">DSM 27993</strain>
    </source>
</reference>
<feature type="signal peptide" evidence="2">
    <location>
        <begin position="1"/>
        <end position="21"/>
    </location>
</feature>
<evidence type="ECO:0000256" key="1">
    <source>
        <dbReference type="SAM" id="MobiDB-lite"/>
    </source>
</evidence>
<gene>
    <name evidence="4" type="ORF">SAMN04488111_2044</name>
</gene>
<feature type="compositionally biased region" description="Polar residues" evidence="1">
    <location>
        <begin position="85"/>
        <end position="97"/>
    </location>
</feature>
<organism evidence="4 5">
    <name type="scientific">Lutibacter flavus</name>
    <dbReference type="NCBI Taxonomy" id="691689"/>
    <lineage>
        <taxon>Bacteria</taxon>
        <taxon>Pseudomonadati</taxon>
        <taxon>Bacteroidota</taxon>
        <taxon>Flavobacteriia</taxon>
        <taxon>Flavobacteriales</taxon>
        <taxon>Flavobacteriaceae</taxon>
        <taxon>Lutibacter</taxon>
    </lineage>
</organism>
<dbReference type="Pfam" id="PF07603">
    <property type="entry name" value="Lcl_C"/>
    <property type="match status" value="1"/>
</dbReference>
<name>A0A238XQZ2_9FLAO</name>
<feature type="chain" id="PRO_5012579457" description="Lcl C-terminal domain-containing protein" evidence="2">
    <location>
        <begin position="22"/>
        <end position="203"/>
    </location>
</feature>
<sequence length="203" mass="23155">MKFFFKIIVILLFSTSIISQNKSGNNEIDSNSSNNKYIVGDFAEGGVIFFVDKSGEHGLVIAKNDQSLGLRWNENRLPTKDGFLSSKNNTSKSIFNSKNRKDRRNSKTNAKRICAKLKIKEENKTYKKWYLPSKDELEIIYLNKTAINAASKAKGGNPLNINSFYWSSTEYDEESAWAQNFLDGKQQFSFKGNSYNVRAIRAF</sequence>
<evidence type="ECO:0000259" key="3">
    <source>
        <dbReference type="Pfam" id="PF07603"/>
    </source>
</evidence>
<dbReference type="AlphaFoldDB" id="A0A238XQZ2"/>
<feature type="compositionally biased region" description="Basic residues" evidence="1">
    <location>
        <begin position="98"/>
        <end position="108"/>
    </location>
</feature>
<keyword evidence="2" id="KW-0732">Signal</keyword>
<evidence type="ECO:0000256" key="2">
    <source>
        <dbReference type="SAM" id="SignalP"/>
    </source>
</evidence>
<feature type="region of interest" description="Disordered" evidence="1">
    <location>
        <begin position="83"/>
        <end position="108"/>
    </location>
</feature>
<dbReference type="InterPro" id="IPR011460">
    <property type="entry name" value="Lcl_C"/>
</dbReference>
<keyword evidence="5" id="KW-1185">Reference proteome</keyword>
<evidence type="ECO:0000313" key="4">
    <source>
        <dbReference type="EMBL" id="SNR61456.1"/>
    </source>
</evidence>
<accession>A0A238XQZ2</accession>
<evidence type="ECO:0000313" key="5">
    <source>
        <dbReference type="Proteomes" id="UP000198412"/>
    </source>
</evidence>
<feature type="domain" description="Lcl C-terminal" evidence="3">
    <location>
        <begin position="64"/>
        <end position="201"/>
    </location>
</feature>
<proteinExistence type="predicted"/>
<dbReference type="OrthoDB" id="9765957at2"/>
<protein>
    <recommendedName>
        <fullName evidence="3">Lcl C-terminal domain-containing protein</fullName>
    </recommendedName>
</protein>
<dbReference type="EMBL" id="FZNX01000003">
    <property type="protein sequence ID" value="SNR61456.1"/>
    <property type="molecule type" value="Genomic_DNA"/>
</dbReference>